<name>W4GGV8_APHAT</name>
<dbReference type="GeneID" id="20809711"/>
<feature type="compositionally biased region" description="Pro residues" evidence="1">
    <location>
        <begin position="103"/>
        <end position="119"/>
    </location>
</feature>
<sequence length="543" mass="58451">MAAPTSRLSPLANKSSSTSRRYPPMHSHPYDWNVLQRQATQCLARPLYRPPRCQSNQLQTRSARLMADPSNILRELKRYLPPLSTPDEATANDPLDPAAALLPLPPPSTSPPPKEPQASPPATLAPPLAVAPQPPAPDNLRLLAAPPLSIYHPAPAADSVACICASSRAHVEELAVGEAHMLDQALVGSTEIPLGDNRAPCTCTCAAADIAACPLGGERPDIPDCPRDRDRGIAMDSDGFAGGDPRDRLSVETPMLLSMPPTALSDKRLHKRCKVLKHCFIIAKLDPPHVHSPALQAPPFMQLTHGTLELIKPVKTHPRQLHTFHGKQHPQHLQLKRLDAYKQAQRVTSRTYPKSTPPHTAGVKIRERSQWNANSRSNASSRARPVRSGPPNSAFALDSVFTEAPLPLAFPCFPPTPAALLDCIVSRCHRFGLFGALCLRLHHFSCSCPLGGLLTYQVLLKQLLHTFVAHCLMALFTKSAAACYSSYSRFTAAFASSLGATPSSSSDSAMTSTIYTCCSAASVSSTLSSTSSAILAFVCHLQS</sequence>
<gene>
    <name evidence="2" type="ORF">H257_07715</name>
</gene>
<feature type="region of interest" description="Disordered" evidence="1">
    <location>
        <begin position="346"/>
        <end position="390"/>
    </location>
</feature>
<proteinExistence type="predicted"/>
<organism evidence="2">
    <name type="scientific">Aphanomyces astaci</name>
    <name type="common">Crayfish plague agent</name>
    <dbReference type="NCBI Taxonomy" id="112090"/>
    <lineage>
        <taxon>Eukaryota</taxon>
        <taxon>Sar</taxon>
        <taxon>Stramenopiles</taxon>
        <taxon>Oomycota</taxon>
        <taxon>Saprolegniomycetes</taxon>
        <taxon>Saprolegniales</taxon>
        <taxon>Verrucalvaceae</taxon>
        <taxon>Aphanomyces</taxon>
    </lineage>
</organism>
<feature type="compositionally biased region" description="Low complexity" evidence="1">
    <location>
        <begin position="120"/>
        <end position="131"/>
    </location>
</feature>
<dbReference type="RefSeq" id="XP_009831644.1">
    <property type="nucleotide sequence ID" value="XM_009833342.1"/>
</dbReference>
<feature type="region of interest" description="Disordered" evidence="1">
    <location>
        <begin position="1"/>
        <end position="29"/>
    </location>
</feature>
<dbReference type="AlphaFoldDB" id="W4GGV8"/>
<evidence type="ECO:0000313" key="2">
    <source>
        <dbReference type="EMBL" id="ETV78925.1"/>
    </source>
</evidence>
<feature type="compositionally biased region" description="Low complexity" evidence="1">
    <location>
        <begin position="372"/>
        <end position="383"/>
    </location>
</feature>
<feature type="region of interest" description="Disordered" evidence="1">
    <location>
        <begin position="83"/>
        <end position="133"/>
    </location>
</feature>
<feature type="compositionally biased region" description="Polar residues" evidence="1">
    <location>
        <begin position="1"/>
        <end position="20"/>
    </location>
</feature>
<accession>W4GGV8</accession>
<dbReference type="VEuPathDB" id="FungiDB:H257_07715"/>
<protein>
    <submittedName>
        <fullName evidence="2">Uncharacterized protein</fullName>
    </submittedName>
</protein>
<reference evidence="2" key="1">
    <citation type="submission" date="2013-12" db="EMBL/GenBank/DDBJ databases">
        <title>The Genome Sequence of Aphanomyces astaci APO3.</title>
        <authorList>
            <consortium name="The Broad Institute Genomics Platform"/>
            <person name="Russ C."/>
            <person name="Tyler B."/>
            <person name="van West P."/>
            <person name="Dieguez-Uribeondo J."/>
            <person name="Young S.K."/>
            <person name="Zeng Q."/>
            <person name="Gargeya S."/>
            <person name="Fitzgerald M."/>
            <person name="Abouelleil A."/>
            <person name="Alvarado L."/>
            <person name="Chapman S.B."/>
            <person name="Gainer-Dewar J."/>
            <person name="Goldberg J."/>
            <person name="Griggs A."/>
            <person name="Gujja S."/>
            <person name="Hansen M."/>
            <person name="Howarth C."/>
            <person name="Imamovic A."/>
            <person name="Ireland A."/>
            <person name="Larimer J."/>
            <person name="McCowan C."/>
            <person name="Murphy C."/>
            <person name="Pearson M."/>
            <person name="Poon T.W."/>
            <person name="Priest M."/>
            <person name="Roberts A."/>
            <person name="Saif S."/>
            <person name="Shea T."/>
            <person name="Sykes S."/>
            <person name="Wortman J."/>
            <person name="Nusbaum C."/>
            <person name="Birren B."/>
        </authorList>
    </citation>
    <scope>NUCLEOTIDE SEQUENCE [LARGE SCALE GENOMIC DNA]</scope>
    <source>
        <strain evidence="2">APO3</strain>
    </source>
</reference>
<evidence type="ECO:0000256" key="1">
    <source>
        <dbReference type="SAM" id="MobiDB-lite"/>
    </source>
</evidence>
<feature type="compositionally biased region" description="Polar residues" evidence="1">
    <location>
        <begin position="346"/>
        <end position="358"/>
    </location>
</feature>
<feature type="compositionally biased region" description="Low complexity" evidence="1">
    <location>
        <begin position="89"/>
        <end position="102"/>
    </location>
</feature>
<dbReference type="EMBL" id="KI913129">
    <property type="protein sequence ID" value="ETV78925.1"/>
    <property type="molecule type" value="Genomic_DNA"/>
</dbReference>